<evidence type="ECO:0000256" key="4">
    <source>
        <dbReference type="ARBA" id="ARBA00022982"/>
    </source>
</evidence>
<feature type="binding site" description="axial binding residue" evidence="6">
    <location>
        <position position="63"/>
    </location>
    <ligand>
        <name>heme c</name>
        <dbReference type="ChEBI" id="CHEBI:61717"/>
        <label>1</label>
    </ligand>
    <ligandPart>
        <name>Fe</name>
        <dbReference type="ChEBI" id="CHEBI:18248"/>
    </ligandPart>
</feature>
<feature type="binding site" description="axial binding residue" evidence="6">
    <location>
        <position position="71"/>
    </location>
    <ligand>
        <name>heme c</name>
        <dbReference type="ChEBI" id="CHEBI:61717"/>
        <label>1</label>
    </ligand>
    <ligandPart>
        <name>Fe</name>
        <dbReference type="ChEBI" id="CHEBI:18248"/>
    </ligandPart>
</feature>
<dbReference type="GO" id="GO:0009055">
    <property type="term" value="F:electron transfer activity"/>
    <property type="evidence" value="ECO:0007669"/>
    <property type="project" value="InterPro"/>
</dbReference>
<keyword evidence="9" id="KW-1185">Reference proteome</keyword>
<feature type="binding site" description="axial binding residue" evidence="6">
    <location>
        <position position="89"/>
    </location>
    <ligand>
        <name>heme c</name>
        <dbReference type="ChEBI" id="CHEBI:61717"/>
        <label>1</label>
    </ligand>
    <ligandPart>
        <name>Fe</name>
        <dbReference type="ChEBI" id="CHEBI:18248"/>
    </ligandPart>
</feature>
<feature type="domain" description="Class III cytochrome C" evidence="7">
    <location>
        <begin position="42"/>
        <end position="149"/>
    </location>
</feature>
<gene>
    <name evidence="8" type="ORF">Dpo_3c04510</name>
</gene>
<evidence type="ECO:0000256" key="5">
    <source>
        <dbReference type="ARBA" id="ARBA00023004"/>
    </source>
</evidence>
<dbReference type="RefSeq" id="WP_006965677.1">
    <property type="nucleotide sequence ID" value="NZ_APJX01000003.1"/>
</dbReference>
<comment type="cofactor">
    <cofactor evidence="6">
        <name>heme c</name>
        <dbReference type="ChEBI" id="CHEBI:61717"/>
    </cofactor>
    <text evidence="6">Binds 4 heme c groups covalently per monomer.</text>
</comment>
<feature type="binding site" description="axial binding residue" evidence="6">
    <location>
        <position position="84"/>
    </location>
    <ligand>
        <name>heme c</name>
        <dbReference type="ChEBI" id="CHEBI:61717"/>
        <label>1</label>
    </ligand>
    <ligandPart>
        <name>Fe</name>
        <dbReference type="ChEBI" id="CHEBI:18248"/>
    </ligandPart>
</feature>
<keyword evidence="2 6" id="KW-0349">Heme</keyword>
<dbReference type="Gene3D" id="3.90.10.10">
    <property type="entry name" value="Cytochrome C3"/>
    <property type="match status" value="2"/>
</dbReference>
<evidence type="ECO:0000313" key="9">
    <source>
        <dbReference type="Proteomes" id="UP000014216"/>
    </source>
</evidence>
<dbReference type="CDD" id="cd08168">
    <property type="entry name" value="Cytochrom_C3"/>
    <property type="match status" value="2"/>
</dbReference>
<keyword evidence="3 6" id="KW-0479">Metal-binding</keyword>
<evidence type="ECO:0000256" key="1">
    <source>
        <dbReference type="ARBA" id="ARBA00022448"/>
    </source>
</evidence>
<evidence type="ECO:0000256" key="3">
    <source>
        <dbReference type="ARBA" id="ARBA00022723"/>
    </source>
</evidence>
<dbReference type="GO" id="GO:0020037">
    <property type="term" value="F:heme binding"/>
    <property type="evidence" value="ECO:0007669"/>
    <property type="project" value="InterPro"/>
</dbReference>
<feature type="binding site" description="axial binding residue" evidence="6">
    <location>
        <position position="72"/>
    </location>
    <ligand>
        <name>heme c</name>
        <dbReference type="ChEBI" id="CHEBI:61717"/>
        <label>1</label>
    </ligand>
    <ligandPart>
        <name>Fe</name>
        <dbReference type="ChEBI" id="CHEBI:18248"/>
    </ligandPart>
</feature>
<feature type="binding site" description="axial binding residue" evidence="6">
    <location>
        <position position="148"/>
    </location>
    <ligand>
        <name>heme c</name>
        <dbReference type="ChEBI" id="CHEBI:61717"/>
        <label>1</label>
    </ligand>
    <ligandPart>
        <name>Fe</name>
        <dbReference type="ChEBI" id="CHEBI:18248"/>
    </ligandPart>
</feature>
<dbReference type="Pfam" id="PF02085">
    <property type="entry name" value="Cytochrom_CIII"/>
    <property type="match status" value="2"/>
</dbReference>
<keyword evidence="1" id="KW-0813">Transport</keyword>
<dbReference type="Proteomes" id="UP000014216">
    <property type="component" value="Unassembled WGS sequence"/>
</dbReference>
<feature type="binding site" description="axial binding residue" evidence="6">
    <location>
        <position position="123"/>
    </location>
    <ligand>
        <name>heme c</name>
        <dbReference type="ChEBI" id="CHEBI:61717"/>
        <label>1</label>
    </ligand>
    <ligandPart>
        <name>Fe</name>
        <dbReference type="ChEBI" id="CHEBI:18248"/>
    </ligandPart>
</feature>
<feature type="binding site" description="axial binding residue" evidence="6">
    <location>
        <position position="73"/>
    </location>
    <ligand>
        <name>heme c</name>
        <dbReference type="ChEBI" id="CHEBI:61717"/>
        <label>1</label>
    </ligand>
    <ligandPart>
        <name>Fe</name>
        <dbReference type="ChEBI" id="CHEBI:18248"/>
    </ligandPart>
</feature>
<dbReference type="InterPro" id="IPR020942">
    <property type="entry name" value="Cyt_c_III_dom"/>
</dbReference>
<protein>
    <submittedName>
        <fullName evidence="8">Cytochrome c, class III</fullName>
    </submittedName>
</protein>
<name>S0G6U2_9BACT</name>
<dbReference type="InterPro" id="IPR036280">
    <property type="entry name" value="Multihaem_cyt_sf"/>
</dbReference>
<feature type="binding site" description="axial binding residue" evidence="6">
    <location>
        <position position="119"/>
    </location>
    <ligand>
        <name>heme c</name>
        <dbReference type="ChEBI" id="CHEBI:61717"/>
        <label>1</label>
    </ligand>
    <ligandPart>
        <name>Fe</name>
        <dbReference type="ChEBI" id="CHEBI:18248"/>
    </ligandPart>
</feature>
<keyword evidence="5 6" id="KW-0408">Iron</keyword>
<feature type="binding site" description="axial binding residue" evidence="6">
    <location>
        <position position="122"/>
    </location>
    <ligand>
        <name>heme c</name>
        <dbReference type="ChEBI" id="CHEBI:61717"/>
        <label>1</label>
    </ligand>
    <ligandPart>
        <name>Fe</name>
        <dbReference type="ChEBI" id="CHEBI:18248"/>
    </ligandPart>
</feature>
<evidence type="ECO:0000259" key="7">
    <source>
        <dbReference type="Pfam" id="PF02085"/>
    </source>
</evidence>
<dbReference type="GO" id="GO:0046872">
    <property type="term" value="F:metal ion binding"/>
    <property type="evidence" value="ECO:0007669"/>
    <property type="project" value="UniProtKB-KW"/>
</dbReference>
<organism evidence="8 9">
    <name type="scientific">Desulfotignum phosphitoxidans DSM 13687</name>
    <dbReference type="NCBI Taxonomy" id="1286635"/>
    <lineage>
        <taxon>Bacteria</taxon>
        <taxon>Pseudomonadati</taxon>
        <taxon>Thermodesulfobacteriota</taxon>
        <taxon>Desulfobacteria</taxon>
        <taxon>Desulfobacterales</taxon>
        <taxon>Desulfobacteraceae</taxon>
        <taxon>Desulfotignum</taxon>
    </lineage>
</organism>
<accession>S0G6U2</accession>
<evidence type="ECO:0000313" key="8">
    <source>
        <dbReference type="EMBL" id="EMS80306.1"/>
    </source>
</evidence>
<dbReference type="OrthoDB" id="5418612at2"/>
<dbReference type="AlphaFoldDB" id="S0G6U2"/>
<evidence type="ECO:0000256" key="6">
    <source>
        <dbReference type="PIRSR" id="PIRSR602322-1"/>
    </source>
</evidence>
<feature type="binding site" description="axial binding residue" evidence="6">
    <location>
        <position position="90"/>
    </location>
    <ligand>
        <name>heme c</name>
        <dbReference type="ChEBI" id="CHEBI:61717"/>
        <label>1</label>
    </ligand>
    <ligandPart>
        <name>Fe</name>
        <dbReference type="ChEBI" id="CHEBI:18248"/>
    </ligandPart>
</feature>
<keyword evidence="4" id="KW-0249">Electron transport</keyword>
<reference evidence="8 9" key="1">
    <citation type="journal article" date="2013" name="Genome Announc.">
        <title>Draft Genome Sequence of Desulfotignum phosphitoxidans DSM 13687 Strain FiPS-3.</title>
        <authorList>
            <person name="Poehlein A."/>
            <person name="Daniel R."/>
            <person name="Simeonova D.D."/>
        </authorList>
    </citation>
    <scope>NUCLEOTIDE SEQUENCE [LARGE SCALE GENOMIC DNA]</scope>
    <source>
        <strain evidence="8 9">DSM 13687</strain>
    </source>
</reference>
<evidence type="ECO:0000256" key="2">
    <source>
        <dbReference type="ARBA" id="ARBA00022617"/>
    </source>
</evidence>
<dbReference type="InterPro" id="IPR002322">
    <property type="entry name" value="Cyt_c_III"/>
</dbReference>
<feature type="binding site" description="axial binding residue" evidence="6">
    <location>
        <position position="145"/>
    </location>
    <ligand>
        <name>heme c</name>
        <dbReference type="ChEBI" id="CHEBI:61717"/>
        <label>1</label>
    </ligand>
    <ligandPart>
        <name>Fe</name>
        <dbReference type="ChEBI" id="CHEBI:18248"/>
    </ligandPart>
</feature>
<feature type="binding site" description="axial binding residue" evidence="6">
    <location>
        <position position="68"/>
    </location>
    <ligand>
        <name>heme c</name>
        <dbReference type="ChEBI" id="CHEBI:61717"/>
        <label>1</label>
    </ligand>
    <ligandPart>
        <name>Fe</name>
        <dbReference type="ChEBI" id="CHEBI:18248"/>
    </ligandPart>
</feature>
<dbReference type="SUPFAM" id="SSF48695">
    <property type="entry name" value="Multiheme cytochromes"/>
    <property type="match status" value="2"/>
</dbReference>
<feature type="binding site" description="axial binding residue" evidence="6">
    <location>
        <position position="60"/>
    </location>
    <ligand>
        <name>heme c</name>
        <dbReference type="ChEBI" id="CHEBI:61717"/>
        <label>1</label>
    </ligand>
    <ligandPart>
        <name>Fe</name>
        <dbReference type="ChEBI" id="CHEBI:18248"/>
    </ligandPart>
</feature>
<feature type="binding site" description="axial binding residue" evidence="6">
    <location>
        <position position="149"/>
    </location>
    <ligand>
        <name>heme c</name>
        <dbReference type="ChEBI" id="CHEBI:61717"/>
        <label>1</label>
    </ligand>
    <ligandPart>
        <name>Fe</name>
        <dbReference type="ChEBI" id="CHEBI:18248"/>
    </ligandPart>
</feature>
<sequence>MKSYARLVCWVVALIIIPGQALVLADKDPEQLMLPTGTMTLSAPPDAEREPALSPVVFPHSLHFAYSCKDCHHEWDGYSEVQSCATSGCHENLWAAPPGTTPLGEKRIKSLAGAYHQTCRDCHREEMKSQKAAGMTRFYTGPIDCDGCHPEPHAEPVHDIEMLPVPTGNLTIAPPEEVDARRAAVEFPHGAHFDYSCQLCHHDWYGEGEVEGCMTEGCHDQFEPDPSTRNIKDPANVYYYLAAYHNTCLPCHRELQQERNAFMDAGITDAEELPAAGPVACIECH</sequence>
<dbReference type="PRINTS" id="PR00609">
    <property type="entry name" value="CYTOCHROMEC3"/>
</dbReference>
<dbReference type="EMBL" id="APJX01000003">
    <property type="protein sequence ID" value="EMS80306.1"/>
    <property type="molecule type" value="Genomic_DNA"/>
</dbReference>
<comment type="caution">
    <text evidence="8">The sequence shown here is derived from an EMBL/GenBank/DDBJ whole genome shotgun (WGS) entry which is preliminary data.</text>
</comment>
<proteinExistence type="predicted"/>
<feature type="domain" description="Class III cytochrome C" evidence="7">
    <location>
        <begin position="177"/>
        <end position="285"/>
    </location>
</feature>